<comment type="caution">
    <text evidence="2">The sequence shown here is derived from an EMBL/GenBank/DDBJ whole genome shotgun (WGS) entry which is preliminary data.</text>
</comment>
<dbReference type="RefSeq" id="WP_161046232.1">
    <property type="nucleotide sequence ID" value="NZ_WWCS01000011.1"/>
</dbReference>
<protein>
    <submittedName>
        <fullName evidence="2">DUF4123 domain-containing protein</fullName>
    </submittedName>
</protein>
<dbReference type="InterPro" id="IPR025391">
    <property type="entry name" value="DUF4123"/>
</dbReference>
<dbReference type="Pfam" id="PF13503">
    <property type="entry name" value="DUF4123"/>
    <property type="match status" value="1"/>
</dbReference>
<gene>
    <name evidence="2" type="ORF">GTP55_18035</name>
</gene>
<organism evidence="2 3">
    <name type="scientific">Duganella margarita</name>
    <dbReference type="NCBI Taxonomy" id="2692170"/>
    <lineage>
        <taxon>Bacteria</taxon>
        <taxon>Pseudomonadati</taxon>
        <taxon>Pseudomonadota</taxon>
        <taxon>Betaproteobacteria</taxon>
        <taxon>Burkholderiales</taxon>
        <taxon>Oxalobacteraceae</taxon>
        <taxon>Telluria group</taxon>
        <taxon>Duganella</taxon>
    </lineage>
</organism>
<name>A0ABW9WJ93_9BURK</name>
<accession>A0ABW9WJ93</accession>
<evidence type="ECO:0000313" key="3">
    <source>
        <dbReference type="Proteomes" id="UP000466332"/>
    </source>
</evidence>
<proteinExistence type="predicted"/>
<keyword evidence="3" id="KW-1185">Reference proteome</keyword>
<feature type="domain" description="DUF4123" evidence="1">
    <location>
        <begin position="27"/>
        <end position="149"/>
    </location>
</feature>
<sequence>MLNDPYDSEWLDELRQLASAGTGDAKLYFLIDGAFKPGFYRQVIKETKVENYALLFETLPSCSEAVKDVSPFLLQYDATQHSSFEILQQCSGHPMVSVIETTETLDELTSRMAPWCIVYSDQQRFNFRFADTRRLPDIFSALNGDQKSQITGPALKWSYIDRQGQWLNLPIEASDNAAISTWPELSDSQFAMLVGASETDEMLERISRRQHLPNELPSRLYDAISQALRISTNKGLESGPLLRWCVSCIDNLSSLSDEALAQEFLSWQENKALI</sequence>
<dbReference type="Proteomes" id="UP000466332">
    <property type="component" value="Unassembled WGS sequence"/>
</dbReference>
<evidence type="ECO:0000313" key="2">
    <source>
        <dbReference type="EMBL" id="MYN41266.1"/>
    </source>
</evidence>
<evidence type="ECO:0000259" key="1">
    <source>
        <dbReference type="Pfam" id="PF13503"/>
    </source>
</evidence>
<reference evidence="2 3" key="1">
    <citation type="submission" date="2019-12" db="EMBL/GenBank/DDBJ databases">
        <title>Novel species isolated from a subtropical stream in China.</title>
        <authorList>
            <person name="Lu H."/>
        </authorList>
    </citation>
    <scope>NUCLEOTIDE SEQUENCE [LARGE SCALE GENOMIC DNA]</scope>
    <source>
        <strain evidence="2 3">FT109W</strain>
    </source>
</reference>
<dbReference type="EMBL" id="WWCS01000011">
    <property type="protein sequence ID" value="MYN41266.1"/>
    <property type="molecule type" value="Genomic_DNA"/>
</dbReference>